<dbReference type="AlphaFoldDB" id="A0A7S4IU81"/>
<proteinExistence type="predicted"/>
<protein>
    <submittedName>
        <fullName evidence="2">Uncharacterized protein</fullName>
    </submittedName>
</protein>
<feature type="compositionally biased region" description="Basic residues" evidence="1">
    <location>
        <begin position="1"/>
        <end position="14"/>
    </location>
</feature>
<sequence length="138" mass="15751">MLQKLIRGKMKPKMKKEEAPEPKLKTESASKLSQGRLKKCQGISRVVKHTGECEALGNHVLDIGQLDEFEKTIRKMDGFVSSKYDYGDDVCWMFEHEDFDVPDISGDEPSAPPMTGIPPTMNITSEMTWKEKIREYVK</sequence>
<dbReference type="EMBL" id="HBKQ01022455">
    <property type="protein sequence ID" value="CAE2239528.1"/>
    <property type="molecule type" value="Transcribed_RNA"/>
</dbReference>
<feature type="region of interest" description="Disordered" evidence="1">
    <location>
        <begin position="1"/>
        <end position="31"/>
    </location>
</feature>
<accession>A0A7S4IU81</accession>
<feature type="compositionally biased region" description="Basic and acidic residues" evidence="1">
    <location>
        <begin position="15"/>
        <end position="28"/>
    </location>
</feature>
<name>A0A7S4IU81_9STRA</name>
<evidence type="ECO:0000313" key="2">
    <source>
        <dbReference type="EMBL" id="CAE2239528.1"/>
    </source>
</evidence>
<evidence type="ECO:0000256" key="1">
    <source>
        <dbReference type="SAM" id="MobiDB-lite"/>
    </source>
</evidence>
<organism evidence="2">
    <name type="scientific">Odontella aurita</name>
    <dbReference type="NCBI Taxonomy" id="265563"/>
    <lineage>
        <taxon>Eukaryota</taxon>
        <taxon>Sar</taxon>
        <taxon>Stramenopiles</taxon>
        <taxon>Ochrophyta</taxon>
        <taxon>Bacillariophyta</taxon>
        <taxon>Mediophyceae</taxon>
        <taxon>Biddulphiophycidae</taxon>
        <taxon>Eupodiscales</taxon>
        <taxon>Odontellaceae</taxon>
        <taxon>Odontella</taxon>
    </lineage>
</organism>
<gene>
    <name evidence="2" type="ORF">OAUR00152_LOCUS15250</name>
</gene>
<reference evidence="2" key="1">
    <citation type="submission" date="2021-01" db="EMBL/GenBank/DDBJ databases">
        <authorList>
            <person name="Corre E."/>
            <person name="Pelletier E."/>
            <person name="Niang G."/>
            <person name="Scheremetjew M."/>
            <person name="Finn R."/>
            <person name="Kale V."/>
            <person name="Holt S."/>
            <person name="Cochrane G."/>
            <person name="Meng A."/>
            <person name="Brown T."/>
            <person name="Cohen L."/>
        </authorList>
    </citation>
    <scope>NUCLEOTIDE SEQUENCE</scope>
    <source>
        <strain evidence="2">Isolate 1302-5</strain>
    </source>
</reference>